<feature type="domain" description="PAS" evidence="10">
    <location>
        <begin position="56"/>
        <end position="116"/>
    </location>
</feature>
<evidence type="ECO:0000313" key="12">
    <source>
        <dbReference type="Proteomes" id="UP001254848"/>
    </source>
</evidence>
<evidence type="ECO:0000256" key="8">
    <source>
        <dbReference type="ARBA" id="ARBA00023012"/>
    </source>
</evidence>
<comment type="catalytic activity">
    <reaction evidence="1">
        <text>ATP + protein L-histidine = ADP + protein N-phospho-L-histidine.</text>
        <dbReference type="EC" id="2.7.13.3"/>
    </reaction>
</comment>
<dbReference type="Pfam" id="PF00512">
    <property type="entry name" value="HisKA"/>
    <property type="match status" value="1"/>
</dbReference>
<dbReference type="PRINTS" id="PR00344">
    <property type="entry name" value="BCTRLSENSOR"/>
</dbReference>
<dbReference type="SMART" id="SM00091">
    <property type="entry name" value="PAS"/>
    <property type="match status" value="2"/>
</dbReference>
<dbReference type="EMBL" id="JAUOZS010000001">
    <property type="protein sequence ID" value="MDT8900173.1"/>
    <property type="molecule type" value="Genomic_DNA"/>
</dbReference>
<dbReference type="InterPro" id="IPR003661">
    <property type="entry name" value="HisK_dim/P_dom"/>
</dbReference>
<sequence>MRDECDSDALAREVLKLRQELANANNIIDAIRNGEVDALLMSGRDGEDGVYVLKGADRLYRVIVEEMQEGCLTLAPDGTVLFCNRRFAAMLGKPREEITGTSVYTLLESEDGELLKWISGVSRGGIKAEMKVRTGDGFSLPVLVTASEVKVDGEAFSCLIVTDLSEQKRRERMTKLIFDQSGEAIIVCDSQGKIARVNAAAAAMFGDGLLGADFNRRLFLTEERTGAVFHLQSAVAQGPVKGSEVCCAGPDGAAAVLLLSAGRLTAGDDARFMGYLVTMTNITEIKNYAREIGRLDRLNLIGQMAAGIGHGVRNPLTTVRGYLQFFLEKAGLAGHRESFRLMIDELDRANTIISDFLSLAKNKTIELQPTDLNKVIESVFPLLQADAFRRGCRLTLELAEIPQVTADEKEIRQCLLNLVQNGLDAVPEGGLVTVSTRWTGGEVIMAVHNDGPEIPPHVKEKLGTPFFTTKDKGTGLGLPVCFSIADRHNARLDVASRPSGTTFSLVFAEALRSAG</sequence>
<evidence type="ECO:0000259" key="9">
    <source>
        <dbReference type="PROSITE" id="PS50109"/>
    </source>
</evidence>
<keyword evidence="6" id="KW-0418">Kinase</keyword>
<dbReference type="InterPro" id="IPR036890">
    <property type="entry name" value="HATPase_C_sf"/>
</dbReference>
<evidence type="ECO:0000256" key="6">
    <source>
        <dbReference type="ARBA" id="ARBA00022777"/>
    </source>
</evidence>
<evidence type="ECO:0000256" key="2">
    <source>
        <dbReference type="ARBA" id="ARBA00012438"/>
    </source>
</evidence>
<dbReference type="Pfam" id="PF13188">
    <property type="entry name" value="PAS_8"/>
    <property type="match status" value="1"/>
</dbReference>
<keyword evidence="8" id="KW-0902">Two-component regulatory system</keyword>
<dbReference type="SUPFAM" id="SSF55785">
    <property type="entry name" value="PYP-like sensor domain (PAS domain)"/>
    <property type="match status" value="2"/>
</dbReference>
<dbReference type="EC" id="2.7.13.3" evidence="2"/>
<dbReference type="InterPro" id="IPR000014">
    <property type="entry name" value="PAS"/>
</dbReference>
<dbReference type="InterPro" id="IPR004358">
    <property type="entry name" value="Sig_transdc_His_kin-like_C"/>
</dbReference>
<evidence type="ECO:0000256" key="5">
    <source>
        <dbReference type="ARBA" id="ARBA00022741"/>
    </source>
</evidence>
<keyword evidence="12" id="KW-1185">Reference proteome</keyword>
<dbReference type="RefSeq" id="WP_413778731.1">
    <property type="nucleotide sequence ID" value="NZ_JAUOZS010000001.1"/>
</dbReference>
<name>A0ABU3NTN7_9FIRM</name>
<dbReference type="PANTHER" id="PTHR43065">
    <property type="entry name" value="SENSOR HISTIDINE KINASE"/>
    <property type="match status" value="1"/>
</dbReference>
<organism evidence="11 12">
    <name type="scientific">Anaeroselena agilis</name>
    <dbReference type="NCBI Taxonomy" id="3063788"/>
    <lineage>
        <taxon>Bacteria</taxon>
        <taxon>Bacillati</taxon>
        <taxon>Bacillota</taxon>
        <taxon>Negativicutes</taxon>
        <taxon>Acetonemataceae</taxon>
        <taxon>Anaeroselena</taxon>
    </lineage>
</organism>
<dbReference type="Gene3D" id="3.30.565.10">
    <property type="entry name" value="Histidine kinase-like ATPase, C-terminal domain"/>
    <property type="match status" value="1"/>
</dbReference>
<dbReference type="InterPro" id="IPR003594">
    <property type="entry name" value="HATPase_dom"/>
</dbReference>
<comment type="caution">
    <text evidence="11">The sequence shown here is derived from an EMBL/GenBank/DDBJ whole genome shotgun (WGS) entry which is preliminary data.</text>
</comment>
<evidence type="ECO:0000259" key="10">
    <source>
        <dbReference type="PROSITE" id="PS50112"/>
    </source>
</evidence>
<dbReference type="SUPFAM" id="SSF55874">
    <property type="entry name" value="ATPase domain of HSP90 chaperone/DNA topoisomerase II/histidine kinase"/>
    <property type="match status" value="1"/>
</dbReference>
<dbReference type="Gene3D" id="3.30.450.20">
    <property type="entry name" value="PAS domain"/>
    <property type="match status" value="2"/>
</dbReference>
<accession>A0ABU3NTN7</accession>
<feature type="domain" description="PAS" evidence="10">
    <location>
        <begin position="170"/>
        <end position="206"/>
    </location>
</feature>
<dbReference type="PROSITE" id="PS50109">
    <property type="entry name" value="HIS_KIN"/>
    <property type="match status" value="1"/>
</dbReference>
<dbReference type="PANTHER" id="PTHR43065:SF46">
    <property type="entry name" value="C4-DICARBOXYLATE TRANSPORT SENSOR PROTEIN DCTB"/>
    <property type="match status" value="1"/>
</dbReference>
<protein>
    <recommendedName>
        <fullName evidence="2">histidine kinase</fullName>
        <ecNumber evidence="2">2.7.13.3</ecNumber>
    </recommendedName>
</protein>
<dbReference type="SMART" id="SM00387">
    <property type="entry name" value="HATPase_c"/>
    <property type="match status" value="1"/>
</dbReference>
<keyword evidence="4" id="KW-0808">Transferase</keyword>
<dbReference type="Proteomes" id="UP001254848">
    <property type="component" value="Unassembled WGS sequence"/>
</dbReference>
<dbReference type="CDD" id="cd00130">
    <property type="entry name" value="PAS"/>
    <property type="match status" value="1"/>
</dbReference>
<evidence type="ECO:0000313" key="11">
    <source>
        <dbReference type="EMBL" id="MDT8900173.1"/>
    </source>
</evidence>
<dbReference type="Pfam" id="PF13426">
    <property type="entry name" value="PAS_9"/>
    <property type="match status" value="1"/>
</dbReference>
<dbReference type="NCBIfam" id="TIGR00229">
    <property type="entry name" value="sensory_box"/>
    <property type="match status" value="2"/>
</dbReference>
<dbReference type="SMART" id="SM00388">
    <property type="entry name" value="HisKA"/>
    <property type="match status" value="1"/>
</dbReference>
<evidence type="ECO:0000256" key="4">
    <source>
        <dbReference type="ARBA" id="ARBA00022679"/>
    </source>
</evidence>
<dbReference type="InterPro" id="IPR005467">
    <property type="entry name" value="His_kinase_dom"/>
</dbReference>
<dbReference type="PROSITE" id="PS50112">
    <property type="entry name" value="PAS"/>
    <property type="match status" value="2"/>
</dbReference>
<evidence type="ECO:0000256" key="3">
    <source>
        <dbReference type="ARBA" id="ARBA00022553"/>
    </source>
</evidence>
<gene>
    <name evidence="11" type="ORF">Q4T40_02840</name>
</gene>
<reference evidence="11 12" key="1">
    <citation type="submission" date="2023-07" db="EMBL/GenBank/DDBJ databases">
        <title>The novel representative of Negativicutes class, Anaeroselena agilis gen. nov. sp. nov.</title>
        <authorList>
            <person name="Prokofeva M.I."/>
            <person name="Elcheninov A.G."/>
            <person name="Klyukina A."/>
            <person name="Kublanov I.V."/>
            <person name="Frolov E.N."/>
            <person name="Podosokorskaya O.A."/>
        </authorList>
    </citation>
    <scope>NUCLEOTIDE SEQUENCE [LARGE SCALE GENOMIC DNA]</scope>
    <source>
        <strain evidence="11 12">4137-cl</strain>
    </source>
</reference>
<evidence type="ECO:0000256" key="7">
    <source>
        <dbReference type="ARBA" id="ARBA00022840"/>
    </source>
</evidence>
<dbReference type="InterPro" id="IPR036097">
    <property type="entry name" value="HisK_dim/P_sf"/>
</dbReference>
<keyword evidence="3" id="KW-0597">Phosphoprotein</keyword>
<feature type="domain" description="Histidine kinase" evidence="9">
    <location>
        <begin position="307"/>
        <end position="511"/>
    </location>
</feature>
<dbReference type="SUPFAM" id="SSF47384">
    <property type="entry name" value="Homodimeric domain of signal transducing histidine kinase"/>
    <property type="match status" value="1"/>
</dbReference>
<dbReference type="InterPro" id="IPR035965">
    <property type="entry name" value="PAS-like_dom_sf"/>
</dbReference>
<evidence type="ECO:0000256" key="1">
    <source>
        <dbReference type="ARBA" id="ARBA00000085"/>
    </source>
</evidence>
<dbReference type="CDD" id="cd00082">
    <property type="entry name" value="HisKA"/>
    <property type="match status" value="1"/>
</dbReference>
<proteinExistence type="predicted"/>
<dbReference type="Pfam" id="PF02518">
    <property type="entry name" value="HATPase_c"/>
    <property type="match status" value="1"/>
</dbReference>
<dbReference type="Gene3D" id="1.10.287.130">
    <property type="match status" value="1"/>
</dbReference>
<keyword evidence="5" id="KW-0547">Nucleotide-binding</keyword>
<keyword evidence="7" id="KW-0067">ATP-binding</keyword>